<dbReference type="Pfam" id="PF16064">
    <property type="entry name" value="DUF4806"/>
    <property type="match status" value="1"/>
</dbReference>
<proteinExistence type="predicted"/>
<accession>A0A2S2PBI4</accession>
<dbReference type="PANTHER" id="PTHR34153:SF2">
    <property type="entry name" value="SI:CH211-262H13.3-RELATED"/>
    <property type="match status" value="1"/>
</dbReference>
<dbReference type="AlphaFoldDB" id="A0A2S2PBI4"/>
<feature type="compositionally biased region" description="Polar residues" evidence="1">
    <location>
        <begin position="12"/>
        <end position="29"/>
    </location>
</feature>
<sequence>MKTMPNPPAWTKKNNMKSSRNLFGANYHTTGKALNNPEVESIHNTEDMFGSNGLSMLNAEENNDMSGMEHLTNTPTNTEYNYRLTLNDTHCHSPAVSNNVWITTNESGILSKIANLMEKQLKSSHFTNCLLQDILKQNKIILKDSSTGVQEKFRNIFNNFPLRCLSDVVEMEEKLKDSASYHLMKTRLRQCGCSSNLNDTVTSMLRTLFTDECATYYNFDGKNNSKNAFKELTIYHIIIDVTLNFHKDGTEHNIKTRIRTWLRLASTRISNRQLTKNKK</sequence>
<organism evidence="3">
    <name type="scientific">Schizaphis graminum</name>
    <name type="common">Green bug aphid</name>
    <dbReference type="NCBI Taxonomy" id="13262"/>
    <lineage>
        <taxon>Eukaryota</taxon>
        <taxon>Metazoa</taxon>
        <taxon>Ecdysozoa</taxon>
        <taxon>Arthropoda</taxon>
        <taxon>Hexapoda</taxon>
        <taxon>Insecta</taxon>
        <taxon>Pterygota</taxon>
        <taxon>Neoptera</taxon>
        <taxon>Paraneoptera</taxon>
        <taxon>Hemiptera</taxon>
        <taxon>Sternorrhyncha</taxon>
        <taxon>Aphidomorpha</taxon>
        <taxon>Aphidoidea</taxon>
        <taxon>Aphididae</taxon>
        <taxon>Aphidini</taxon>
        <taxon>Schizaphis</taxon>
    </lineage>
</organism>
<dbReference type="PANTHER" id="PTHR34153">
    <property type="entry name" value="SI:CH211-262H13.3-RELATED-RELATED"/>
    <property type="match status" value="1"/>
</dbReference>
<feature type="region of interest" description="Disordered" evidence="1">
    <location>
        <begin position="1"/>
        <end position="29"/>
    </location>
</feature>
<feature type="domain" description="DUF4806" evidence="2">
    <location>
        <begin position="159"/>
        <end position="234"/>
    </location>
</feature>
<dbReference type="InterPro" id="IPR032071">
    <property type="entry name" value="DUF4806"/>
</dbReference>
<dbReference type="EMBL" id="GGMR01014135">
    <property type="protein sequence ID" value="MBY26754.1"/>
    <property type="molecule type" value="Transcribed_RNA"/>
</dbReference>
<name>A0A2S2PBI4_SCHGA</name>
<protein>
    <recommendedName>
        <fullName evidence="2">DUF4806 domain-containing protein</fullName>
    </recommendedName>
</protein>
<reference evidence="3" key="1">
    <citation type="submission" date="2018-04" db="EMBL/GenBank/DDBJ databases">
        <title>Transcriptome of Schizaphis graminum biotype I.</title>
        <authorList>
            <person name="Scully E.D."/>
            <person name="Geib S.M."/>
            <person name="Palmer N.A."/>
            <person name="Koch K."/>
            <person name="Bradshaw J."/>
            <person name="Heng-Moss T."/>
            <person name="Sarath G."/>
        </authorList>
    </citation>
    <scope>NUCLEOTIDE SEQUENCE</scope>
</reference>
<evidence type="ECO:0000256" key="1">
    <source>
        <dbReference type="SAM" id="MobiDB-lite"/>
    </source>
</evidence>
<gene>
    <name evidence="3" type="ORF">g.16440</name>
</gene>
<evidence type="ECO:0000313" key="3">
    <source>
        <dbReference type="EMBL" id="MBY26754.1"/>
    </source>
</evidence>
<evidence type="ECO:0000259" key="2">
    <source>
        <dbReference type="Pfam" id="PF16064"/>
    </source>
</evidence>